<accession>A0A5P8E5E7</accession>
<sequence length="805" mass="88233">MTEKNRQAHTNNIIRNKTTINTIKKLMKKFTFLFALSMLVPTVSALAQTAPKAGKNYYVISKKTGECISESDGFLVPGTKSKVLEQMWTIETADASIPAYYVKNLKTGNYMQSCNASLDDKIQSGASPIPYYLGLSTSGDNSGYYWLSSTDCNNYSDNSLSPRGLNRSGAVDFVIAWHAGLTNGGSYWSFEEIDQTIVDSLLALEPQTPIEEPEDTIKSDGKTYFLISKQFGDYVADQNGKLVTTSLDQSQPIYWEIIDTNTDIPTYYIRNKVTGKYIQSCNLTKETQVSTGTKPVDYYIGTSASGNNAGYKWLSSVDCDNYRDNTQSPLGLNRHGSKQIVITWDAGLTNNGSYWTLQETPFNYEIKPFTPSAAVGSPTAVYNMQTPKGNYMNGDGTLSEKADGDNATWYFVGSNSGGGYNVVNLATGTPQPTASGADKWIVVENKTNGMTYYSFVASDNTTDTLTIGGENRIFFKLARSVFARHAQIYELPCGTTSGQYFTKVSLKGEGAPKNLTYPIRTQSGTDKASTQQNVVPSKAYSINALDKAKVIAGKEIQIDMTLFKAVSKSDALEVFVYFDWDRDGVFETVEQVIAEKTMQLLHTVPATAKDGRTRMRLRATDNGLSDAEDEVHGQVLDFEVEVTHDDAEFTVTARSNDPTRGSAVIEGDVAVATPYNGATFVCWKEGKRIVATRNTYTFKRDNNVELTAIFAADPNDPFGENVLTGIRKPSTINDQNVLVNVEVGHKKIVAKTAAKILKVNLYSATGALVRQASGNTISTEGLPQGAYILKVFTDKKDKSAKVLVK</sequence>
<dbReference type="InterPro" id="IPR045474">
    <property type="entry name" value="GEVED"/>
</dbReference>
<proteinExistence type="predicted"/>
<name>A0A5P8E5E7_9BACT</name>
<dbReference type="KEGG" id="alq:C7Y71_003510"/>
<protein>
    <submittedName>
        <fullName evidence="2">T9SS C-terminal target domain-containing protein</fullName>
    </submittedName>
</protein>
<evidence type="ECO:0000313" key="3">
    <source>
        <dbReference type="Proteomes" id="UP000249375"/>
    </source>
</evidence>
<keyword evidence="3" id="KW-1185">Reference proteome</keyword>
<dbReference type="Pfam" id="PF20009">
    <property type="entry name" value="GEVED"/>
    <property type="match status" value="1"/>
</dbReference>
<feature type="domain" description="GEVED" evidence="1">
    <location>
        <begin position="574"/>
        <end position="640"/>
    </location>
</feature>
<dbReference type="NCBIfam" id="TIGR04183">
    <property type="entry name" value="Por_Secre_tail"/>
    <property type="match status" value="1"/>
</dbReference>
<dbReference type="Proteomes" id="UP000249375">
    <property type="component" value="Chromosome"/>
</dbReference>
<organism evidence="2 3">
    <name type="scientific">Pseudoprevotella muciniphila</name>
    <dbReference type="NCBI Taxonomy" id="2133944"/>
    <lineage>
        <taxon>Bacteria</taxon>
        <taxon>Pseudomonadati</taxon>
        <taxon>Bacteroidota</taxon>
        <taxon>Bacteroidia</taxon>
        <taxon>Bacteroidales</taxon>
        <taxon>Prevotellaceae</taxon>
        <taxon>Pseudoprevotella</taxon>
    </lineage>
</organism>
<dbReference type="InterPro" id="IPR026444">
    <property type="entry name" value="Secre_tail"/>
</dbReference>
<evidence type="ECO:0000259" key="1">
    <source>
        <dbReference type="Pfam" id="PF20009"/>
    </source>
</evidence>
<reference evidence="2 3" key="1">
    <citation type="submission" date="2018-11" db="EMBL/GenBank/DDBJ databases">
        <authorList>
            <person name="Na S.W."/>
            <person name="Baik M."/>
        </authorList>
    </citation>
    <scope>NUCLEOTIDE SEQUENCE [LARGE SCALE GENOMIC DNA]</scope>
    <source>
        <strain evidence="2 3">E39</strain>
    </source>
</reference>
<evidence type="ECO:0000313" key="2">
    <source>
        <dbReference type="EMBL" id="QFQ12162.1"/>
    </source>
</evidence>
<dbReference type="AlphaFoldDB" id="A0A5P8E5E7"/>
<gene>
    <name evidence="2" type="ORF">C7Y71_003510</name>
</gene>
<dbReference type="EMBL" id="CP033459">
    <property type="protein sequence ID" value="QFQ12162.1"/>
    <property type="molecule type" value="Genomic_DNA"/>
</dbReference>